<dbReference type="Proteomes" id="UP001227268">
    <property type="component" value="Unassembled WGS sequence"/>
</dbReference>
<proteinExistence type="predicted"/>
<sequence>MFHPIRQILPASRQILRSSSVTPAARPYPALARSLSSTHLVRSDGYDKHRVKVNEPSAGTTNNSMHRSYAQGGKVCVITGGARGIGHMITQAFMESGATQVAILDLRKEDAAQAGEEMVAKFEQAGEYQKGELEVLPVACNVSSEESVKQAFAEVVQRFGRVDCVVNSAGIVENFPAVDYPTDKVKKLIDVNILGSYFVAREAAKVMTAGASIILIGSMSGVVINVPQPQTPYNFSKAAVIHMAKSLAVEWAPKGIRVNCISPGYVLTNLTKVILDANTELRDAWTNMTPMVRPPIAEGLSNHAYWLLARAFAGS</sequence>
<gene>
    <name evidence="1" type="ORF">QFC21_000240</name>
</gene>
<dbReference type="EMBL" id="JASBWT010000001">
    <property type="protein sequence ID" value="KAJ9108919.1"/>
    <property type="molecule type" value="Genomic_DNA"/>
</dbReference>
<evidence type="ECO:0000313" key="1">
    <source>
        <dbReference type="EMBL" id="KAJ9108919.1"/>
    </source>
</evidence>
<protein>
    <submittedName>
        <fullName evidence="1">Uncharacterized protein</fullName>
    </submittedName>
</protein>
<evidence type="ECO:0000313" key="2">
    <source>
        <dbReference type="Proteomes" id="UP001227268"/>
    </source>
</evidence>
<reference evidence="1" key="1">
    <citation type="submission" date="2023-04" db="EMBL/GenBank/DDBJ databases">
        <title>Draft Genome sequencing of Naganishia species isolated from polar environments using Oxford Nanopore Technology.</title>
        <authorList>
            <person name="Leo P."/>
            <person name="Venkateswaran K."/>
        </authorList>
    </citation>
    <scope>NUCLEOTIDE SEQUENCE</scope>
    <source>
        <strain evidence="1">MNA-CCFEE 5423</strain>
    </source>
</reference>
<accession>A0ACC2WCG0</accession>
<keyword evidence="2" id="KW-1185">Reference proteome</keyword>
<comment type="caution">
    <text evidence="1">The sequence shown here is derived from an EMBL/GenBank/DDBJ whole genome shotgun (WGS) entry which is preliminary data.</text>
</comment>
<organism evidence="1 2">
    <name type="scientific">Naganishia friedmannii</name>
    <dbReference type="NCBI Taxonomy" id="89922"/>
    <lineage>
        <taxon>Eukaryota</taxon>
        <taxon>Fungi</taxon>
        <taxon>Dikarya</taxon>
        <taxon>Basidiomycota</taxon>
        <taxon>Agaricomycotina</taxon>
        <taxon>Tremellomycetes</taxon>
        <taxon>Filobasidiales</taxon>
        <taxon>Filobasidiaceae</taxon>
        <taxon>Naganishia</taxon>
    </lineage>
</organism>
<name>A0ACC2WCG0_9TREE</name>